<dbReference type="OrthoDB" id="2703555at2"/>
<gene>
    <name evidence="3" type="ORF">ET464_10335</name>
</gene>
<dbReference type="InterPro" id="IPR012495">
    <property type="entry name" value="TadE-like_dom"/>
</dbReference>
<feature type="transmembrane region" description="Helical" evidence="1">
    <location>
        <begin position="29"/>
        <end position="49"/>
    </location>
</feature>
<keyword evidence="4" id="KW-1185">Reference proteome</keyword>
<sequence length="243" mass="26651">MIKRTVSLINRLKHLAGSERGSFTLESAVVMPLLLLLVLSFILLGVYAYQKIILYDTAAMTAERAAFGWDNSHREAATGIAPAGSYDSLYWRVGDDGMLESVFGLKSESAPYSLTIPSSDANKAQPEDNASLALRKLGQASQWLEDMQPLFQGQAFYNRGIMHREVQVKLLLPVTMPILETMLGKQEPEAAASANVVDPVEFIRSVDIARYYGTKWSKGLFTKKDAGAVLAAYTGKRQEAPAS</sequence>
<evidence type="ECO:0000259" key="2">
    <source>
        <dbReference type="Pfam" id="PF07811"/>
    </source>
</evidence>
<dbReference type="Pfam" id="PF07811">
    <property type="entry name" value="TadE"/>
    <property type="match status" value="1"/>
</dbReference>
<dbReference type="EMBL" id="CP035492">
    <property type="protein sequence ID" value="QAY66747.1"/>
    <property type="molecule type" value="Genomic_DNA"/>
</dbReference>
<keyword evidence="1" id="KW-0812">Transmembrane</keyword>
<keyword evidence="1" id="KW-0472">Membrane</keyword>
<dbReference type="RefSeq" id="WP_129440635.1">
    <property type="nucleotide sequence ID" value="NZ_CP035492.1"/>
</dbReference>
<accession>A0A4P6F153</accession>
<name>A0A4P6F153_9BACL</name>
<keyword evidence="1" id="KW-1133">Transmembrane helix</keyword>
<evidence type="ECO:0000256" key="1">
    <source>
        <dbReference type="SAM" id="Phobius"/>
    </source>
</evidence>
<evidence type="ECO:0000313" key="4">
    <source>
        <dbReference type="Proteomes" id="UP000293568"/>
    </source>
</evidence>
<dbReference type="AlphaFoldDB" id="A0A4P6F153"/>
<proteinExistence type="predicted"/>
<organism evidence="3 4">
    <name type="scientific">Paenibacillus protaetiae</name>
    <dbReference type="NCBI Taxonomy" id="2509456"/>
    <lineage>
        <taxon>Bacteria</taxon>
        <taxon>Bacillati</taxon>
        <taxon>Bacillota</taxon>
        <taxon>Bacilli</taxon>
        <taxon>Bacillales</taxon>
        <taxon>Paenibacillaceae</taxon>
        <taxon>Paenibacillus</taxon>
    </lineage>
</organism>
<feature type="domain" description="TadE-like" evidence="2">
    <location>
        <begin position="21"/>
        <end position="62"/>
    </location>
</feature>
<dbReference type="Proteomes" id="UP000293568">
    <property type="component" value="Chromosome"/>
</dbReference>
<dbReference type="KEGG" id="pprt:ET464_10335"/>
<evidence type="ECO:0000313" key="3">
    <source>
        <dbReference type="EMBL" id="QAY66747.1"/>
    </source>
</evidence>
<protein>
    <recommendedName>
        <fullName evidence="2">TadE-like domain-containing protein</fullName>
    </recommendedName>
</protein>
<reference evidence="3 4" key="1">
    <citation type="submission" date="2019-01" db="EMBL/GenBank/DDBJ databases">
        <title>Genome sequencing of strain FW100M-2.</title>
        <authorList>
            <person name="Heo J."/>
            <person name="Kim S.-J."/>
            <person name="Kim J.-S."/>
            <person name="Hong S.-B."/>
            <person name="Kwon S.-W."/>
        </authorList>
    </citation>
    <scope>NUCLEOTIDE SEQUENCE [LARGE SCALE GENOMIC DNA]</scope>
    <source>
        <strain evidence="3 4">FW100M-2</strain>
    </source>
</reference>